<evidence type="ECO:0000313" key="13">
    <source>
        <dbReference type="EMBL" id="OKA18866.1"/>
    </source>
</evidence>
<evidence type="ECO:0000256" key="1">
    <source>
        <dbReference type="ARBA" id="ARBA00010231"/>
    </source>
</evidence>
<dbReference type="GO" id="GO:0005829">
    <property type="term" value="C:cytosol"/>
    <property type="evidence" value="ECO:0007669"/>
    <property type="project" value="TreeGrafter"/>
</dbReference>
<dbReference type="InterPro" id="IPR016055">
    <property type="entry name" value="A-D-PHexomutase_a/b/a-I/II/III"/>
</dbReference>
<dbReference type="PANTHER" id="PTHR42946:SF1">
    <property type="entry name" value="PHOSPHOGLUCOMUTASE (ALPHA-D-GLUCOSE-1,6-BISPHOSPHATE-DEPENDENT)"/>
    <property type="match status" value="1"/>
</dbReference>
<dbReference type="Pfam" id="PF02879">
    <property type="entry name" value="PGM_PMM_II"/>
    <property type="match status" value="1"/>
</dbReference>
<dbReference type="GO" id="GO:0004615">
    <property type="term" value="F:phosphomannomutase activity"/>
    <property type="evidence" value="ECO:0007669"/>
    <property type="project" value="UniProtKB-ARBA"/>
</dbReference>
<dbReference type="HAMAP" id="MF_01554_B">
    <property type="entry name" value="GlmM_B"/>
    <property type="match status" value="1"/>
</dbReference>
<keyword evidence="2 6" id="KW-0597">Phosphoprotein</keyword>
<evidence type="ECO:0000256" key="2">
    <source>
        <dbReference type="ARBA" id="ARBA00022553"/>
    </source>
</evidence>
<feature type="domain" description="Alpha-D-phosphohexomutase alpha/beta/alpha" evidence="10">
    <location>
        <begin position="4"/>
        <end position="133"/>
    </location>
</feature>
<dbReference type="GO" id="GO:0008966">
    <property type="term" value="F:phosphoglucosamine mutase activity"/>
    <property type="evidence" value="ECO:0007669"/>
    <property type="project" value="UniProtKB-UniRule"/>
</dbReference>
<dbReference type="FunFam" id="3.30.310.50:FF:000001">
    <property type="entry name" value="Phosphoglucosamine mutase"/>
    <property type="match status" value="1"/>
</dbReference>
<evidence type="ECO:0000256" key="7">
    <source>
        <dbReference type="RuleBase" id="RU004326"/>
    </source>
</evidence>
<feature type="binding site" description="via phosphate group" evidence="6">
    <location>
        <position position="101"/>
    </location>
    <ligand>
        <name>Mg(2+)</name>
        <dbReference type="ChEBI" id="CHEBI:18420"/>
    </ligand>
</feature>
<evidence type="ECO:0000313" key="16">
    <source>
        <dbReference type="Proteomes" id="UP000186677"/>
    </source>
</evidence>
<dbReference type="InterPro" id="IPR036900">
    <property type="entry name" value="A-D-PHexomutase_C_sf"/>
</dbReference>
<dbReference type="GO" id="GO:0004614">
    <property type="term" value="F:phosphoglucomutase activity"/>
    <property type="evidence" value="ECO:0007669"/>
    <property type="project" value="UniProtKB-ARBA"/>
</dbReference>
<dbReference type="OrthoDB" id="9803322at2"/>
<keyword evidence="5 6" id="KW-0413">Isomerase</keyword>
<evidence type="ECO:0000313" key="14">
    <source>
        <dbReference type="EMBL" id="OKA20497.1"/>
    </source>
</evidence>
<keyword evidence="4 6" id="KW-0460">Magnesium</keyword>
<dbReference type="NCBIfam" id="NF008139">
    <property type="entry name" value="PRK10887.1"/>
    <property type="match status" value="1"/>
</dbReference>
<dbReference type="PROSITE" id="PS00710">
    <property type="entry name" value="PGM_PMM"/>
    <property type="match status" value="1"/>
</dbReference>
<dbReference type="PANTHER" id="PTHR42946">
    <property type="entry name" value="PHOSPHOHEXOSE MUTASE"/>
    <property type="match status" value="1"/>
</dbReference>
<dbReference type="AlphaFoldDB" id="A0A0M4QKK7"/>
<proteinExistence type="inferred from homology"/>
<sequence length="445" mass="47550">MTKKYFGTDGIRGRVGVYPITPDFMLKLGWAAGMAFRSKGACRILVGKDTRISGYMFESALEAGLSAAGADVMLLGPMPTPAIAYLTRTFHAEAGIVISASHNPHDDNGIKFFSGDGTKLPDDVELMIEELLDAPMTVVESDKLGKVSRINDAPGRYIEFCKSSVPSSTNFSDLKIVIDCAHGATYKVAPSVFKELGAQVTVLSAQPNGLNINHDCGSTHMGQLQAAVLAEGADLGIAFDGDGDRVLMVDHTGAIVDGDELLFIIARDLQERGKLQGGVVGTLMSNLGLELALDDLGIPFVRANVGDRYVIAGLQERDWQVGGENSGHIVCFQHTTTGDAIIAALQVLLALRRRGDSLAQARQALRKCPQVLVNVRFGGGVDPVEHPAVKEACVRVTEAMKGRGRVLLRKSGTEPLVRVMVEGDDENMVRGYADELAKLVSEVCA</sequence>
<reference evidence="13 16" key="2">
    <citation type="submission" date="2016-11" db="EMBL/GenBank/DDBJ databases">
        <title>Draft genome of Pseudomonas versuta A4R1.5.</title>
        <authorList>
            <person name="See-Too W.-S."/>
        </authorList>
    </citation>
    <scope>NUCLEOTIDE SEQUENCE [LARGE SCALE GENOMIC DNA]</scope>
    <source>
        <strain evidence="13 16">A4R1.5</strain>
    </source>
</reference>
<comment type="catalytic activity">
    <reaction evidence="6 8">
        <text>alpha-D-glucosamine 1-phosphate = D-glucosamine 6-phosphate</text>
        <dbReference type="Rhea" id="RHEA:23424"/>
        <dbReference type="ChEBI" id="CHEBI:58516"/>
        <dbReference type="ChEBI" id="CHEBI:58725"/>
        <dbReference type="EC" id="5.4.2.10"/>
    </reaction>
</comment>
<comment type="similarity">
    <text evidence="1 6 7">Belongs to the phosphohexose mutase family.</text>
</comment>
<dbReference type="Proteomes" id="UP000185990">
    <property type="component" value="Unassembled WGS sequence"/>
</dbReference>
<keyword evidence="16" id="KW-1185">Reference proteome</keyword>
<dbReference type="Gene3D" id="3.40.120.10">
    <property type="entry name" value="Alpha-D-Glucose-1,6-Bisphosphate, subunit A, domain 3"/>
    <property type="match status" value="3"/>
</dbReference>
<comment type="function">
    <text evidence="6 8">Catalyzes the conversion of glucosamine-6-phosphate to glucosamine-1-phosphate.</text>
</comment>
<dbReference type="KEGG" id="ppsy:AOC04_16805"/>
<comment type="cofactor">
    <cofactor evidence="6">
        <name>Mg(2+)</name>
        <dbReference type="ChEBI" id="CHEBI:18420"/>
    </cofactor>
    <text evidence="6">Binds 1 Mg(2+) ion per subunit.</text>
</comment>
<dbReference type="InterPro" id="IPR006352">
    <property type="entry name" value="GlmM_bact"/>
</dbReference>
<feature type="binding site" evidence="6">
    <location>
        <position position="244"/>
    </location>
    <ligand>
        <name>Mg(2+)</name>
        <dbReference type="ChEBI" id="CHEBI:18420"/>
    </ligand>
</feature>
<comment type="caution">
    <text evidence="14">The sequence shown here is derived from an EMBL/GenBank/DDBJ whole genome shotgun (WGS) entry which is preliminary data.</text>
</comment>
<dbReference type="SUPFAM" id="SSF55957">
    <property type="entry name" value="Phosphoglucomutase, C-terminal domain"/>
    <property type="match status" value="1"/>
</dbReference>
<evidence type="ECO:0000259" key="11">
    <source>
        <dbReference type="Pfam" id="PF02879"/>
    </source>
</evidence>
<dbReference type="InterPro" id="IPR005846">
    <property type="entry name" value="A-D-PHexomutase_a/b/a-III"/>
</dbReference>
<dbReference type="FunFam" id="3.40.120.10:FF:000001">
    <property type="entry name" value="Phosphoglucosamine mutase"/>
    <property type="match status" value="1"/>
</dbReference>
<dbReference type="Pfam" id="PF00408">
    <property type="entry name" value="PGM_PMM_IV"/>
    <property type="match status" value="1"/>
</dbReference>
<name>A0A0M4QKK7_9PSED</name>
<evidence type="ECO:0000259" key="9">
    <source>
        <dbReference type="Pfam" id="PF00408"/>
    </source>
</evidence>
<dbReference type="Pfam" id="PF02878">
    <property type="entry name" value="PGM_PMM_I"/>
    <property type="match status" value="1"/>
</dbReference>
<dbReference type="InterPro" id="IPR005841">
    <property type="entry name" value="Alpha-D-phosphohexomutase_SF"/>
</dbReference>
<dbReference type="GO" id="GO:0000287">
    <property type="term" value="F:magnesium ion binding"/>
    <property type="evidence" value="ECO:0007669"/>
    <property type="project" value="UniProtKB-UniRule"/>
</dbReference>
<keyword evidence="3 6" id="KW-0479">Metal-binding</keyword>
<feature type="domain" description="Alpha-D-phosphohexomutase C-terminal" evidence="9">
    <location>
        <begin position="372"/>
        <end position="438"/>
    </location>
</feature>
<evidence type="ECO:0000259" key="12">
    <source>
        <dbReference type="Pfam" id="PF02880"/>
    </source>
</evidence>
<dbReference type="EMBL" id="MPJD01000026">
    <property type="protein sequence ID" value="OKA20497.1"/>
    <property type="molecule type" value="Genomic_DNA"/>
</dbReference>
<accession>A0A1Q4KDV0</accession>
<dbReference type="Gene3D" id="3.30.310.50">
    <property type="entry name" value="Alpha-D-phosphohexomutase, C-terminal domain"/>
    <property type="match status" value="1"/>
</dbReference>
<dbReference type="InterPro" id="IPR005844">
    <property type="entry name" value="A-D-PHexomutase_a/b/a-I"/>
</dbReference>
<feature type="active site" description="Phosphoserine intermediate" evidence="6">
    <location>
        <position position="101"/>
    </location>
</feature>
<dbReference type="EMBL" id="MPJC01000015">
    <property type="protein sequence ID" value="OKA18866.1"/>
    <property type="molecule type" value="Genomic_DNA"/>
</dbReference>
<evidence type="ECO:0000256" key="3">
    <source>
        <dbReference type="ARBA" id="ARBA00022723"/>
    </source>
</evidence>
<dbReference type="Proteomes" id="UP000186677">
    <property type="component" value="Unassembled WGS sequence"/>
</dbReference>
<organism evidence="14 15">
    <name type="scientific">Pseudomonas versuta</name>
    <dbReference type="NCBI Taxonomy" id="1788301"/>
    <lineage>
        <taxon>Bacteria</taxon>
        <taxon>Pseudomonadati</taxon>
        <taxon>Pseudomonadota</taxon>
        <taxon>Gammaproteobacteria</taxon>
        <taxon>Pseudomonadales</taxon>
        <taxon>Pseudomonadaceae</taxon>
        <taxon>Pseudomonas</taxon>
    </lineage>
</organism>
<accession>A0A0M4QKK7</accession>
<feature type="modified residue" description="Phosphoserine" evidence="6">
    <location>
        <position position="101"/>
    </location>
</feature>
<dbReference type="GO" id="GO:0009252">
    <property type="term" value="P:peptidoglycan biosynthetic process"/>
    <property type="evidence" value="ECO:0007669"/>
    <property type="project" value="UniProtKB-ARBA"/>
</dbReference>
<protein>
    <recommendedName>
        <fullName evidence="6 8">Phosphoglucosamine mutase</fullName>
        <ecNumber evidence="6 8">5.4.2.10</ecNumber>
    </recommendedName>
</protein>
<dbReference type="GO" id="GO:0005975">
    <property type="term" value="P:carbohydrate metabolic process"/>
    <property type="evidence" value="ECO:0007669"/>
    <property type="project" value="InterPro"/>
</dbReference>
<dbReference type="InterPro" id="IPR050060">
    <property type="entry name" value="Phosphoglucosamine_mutase"/>
</dbReference>
<dbReference type="Pfam" id="PF02880">
    <property type="entry name" value="PGM_PMM_III"/>
    <property type="match status" value="1"/>
</dbReference>
<comment type="PTM">
    <text evidence="6">Activated by phosphorylation.</text>
</comment>
<dbReference type="InterPro" id="IPR005843">
    <property type="entry name" value="A-D-PHexomutase_C"/>
</dbReference>
<dbReference type="NCBIfam" id="TIGR01455">
    <property type="entry name" value="glmM"/>
    <property type="match status" value="1"/>
</dbReference>
<gene>
    <name evidence="6" type="primary">glmM</name>
    <name evidence="13" type="ORF">BOH73_18565</name>
    <name evidence="14" type="ORF">BOH74_16665</name>
</gene>
<feature type="binding site" evidence="6">
    <location>
        <position position="240"/>
    </location>
    <ligand>
        <name>Mg(2+)</name>
        <dbReference type="ChEBI" id="CHEBI:18420"/>
    </ligand>
</feature>
<feature type="binding site" evidence="6">
    <location>
        <position position="242"/>
    </location>
    <ligand>
        <name>Mg(2+)</name>
        <dbReference type="ChEBI" id="CHEBI:18420"/>
    </ligand>
</feature>
<dbReference type="GO" id="GO:0006048">
    <property type="term" value="P:UDP-N-acetylglucosamine biosynthetic process"/>
    <property type="evidence" value="ECO:0007669"/>
    <property type="project" value="TreeGrafter"/>
</dbReference>
<dbReference type="PRINTS" id="PR00509">
    <property type="entry name" value="PGMPMM"/>
</dbReference>
<evidence type="ECO:0000256" key="6">
    <source>
        <dbReference type="HAMAP-Rule" id="MF_01554"/>
    </source>
</evidence>
<evidence type="ECO:0000256" key="8">
    <source>
        <dbReference type="RuleBase" id="RU004327"/>
    </source>
</evidence>
<evidence type="ECO:0000256" key="4">
    <source>
        <dbReference type="ARBA" id="ARBA00022842"/>
    </source>
</evidence>
<feature type="domain" description="Alpha-D-phosphohexomutase alpha/beta/alpha" evidence="11">
    <location>
        <begin position="156"/>
        <end position="253"/>
    </location>
</feature>
<reference evidence="14 15" key="1">
    <citation type="submission" date="2016-11" db="EMBL/GenBank/DDBJ databases">
        <title>Draft genome of Pseudomonas versuta A4R1.12.</title>
        <authorList>
            <person name="See-Too W.-S."/>
        </authorList>
    </citation>
    <scope>NUCLEOTIDE SEQUENCE [LARGE SCALE GENOMIC DNA]</scope>
    <source>
        <strain evidence="14 15">A4R1.12</strain>
    </source>
</reference>
<dbReference type="CDD" id="cd05802">
    <property type="entry name" value="GlmM"/>
    <property type="match status" value="1"/>
</dbReference>
<dbReference type="FunFam" id="3.40.120.10:FF:000003">
    <property type="entry name" value="Phosphoglucosamine mutase"/>
    <property type="match status" value="1"/>
</dbReference>
<dbReference type="RefSeq" id="WP_060695314.1">
    <property type="nucleotide sequence ID" value="NZ_CP012676.1"/>
</dbReference>
<evidence type="ECO:0000259" key="10">
    <source>
        <dbReference type="Pfam" id="PF02878"/>
    </source>
</evidence>
<evidence type="ECO:0000313" key="15">
    <source>
        <dbReference type="Proteomes" id="UP000185990"/>
    </source>
</evidence>
<dbReference type="SUPFAM" id="SSF53738">
    <property type="entry name" value="Phosphoglucomutase, first 3 domains"/>
    <property type="match status" value="3"/>
</dbReference>
<evidence type="ECO:0000256" key="5">
    <source>
        <dbReference type="ARBA" id="ARBA00023235"/>
    </source>
</evidence>
<dbReference type="InterPro" id="IPR016066">
    <property type="entry name" value="A-D-PHexomutase_CS"/>
</dbReference>
<dbReference type="EC" id="5.4.2.10" evidence="6 8"/>
<dbReference type="InterPro" id="IPR005845">
    <property type="entry name" value="A-D-PHexomutase_a/b/a-II"/>
</dbReference>
<feature type="domain" description="Alpha-D-phosphohexomutase alpha/beta/alpha" evidence="12">
    <location>
        <begin position="257"/>
        <end position="364"/>
    </location>
</feature>